<dbReference type="PROSITE" id="PS50279">
    <property type="entry name" value="BPTI_KUNITZ_2"/>
    <property type="match status" value="2"/>
</dbReference>
<reference evidence="5 6" key="1">
    <citation type="submission" date="2013-12" db="EMBL/GenBank/DDBJ databases">
        <title>Draft genome of the parsitic nematode Ancylostoma duodenale.</title>
        <authorList>
            <person name="Mitreva M."/>
        </authorList>
    </citation>
    <scope>NUCLEOTIDE SEQUENCE [LARGE SCALE GENOMIC DNA]</scope>
    <source>
        <strain evidence="5 6">Zhejiang</strain>
    </source>
</reference>
<dbReference type="SUPFAM" id="SSF57362">
    <property type="entry name" value="BPTI-like"/>
    <property type="match status" value="2"/>
</dbReference>
<dbReference type="InterPro" id="IPR036880">
    <property type="entry name" value="Kunitz_BPTI_sf"/>
</dbReference>
<dbReference type="AlphaFoldDB" id="A0A0C2G7L4"/>
<protein>
    <submittedName>
        <fullName evidence="5">Kunitz/Bovine pancreatic trypsin inhibitor domain protein</fullName>
    </submittedName>
</protein>
<keyword evidence="1" id="KW-0646">Protease inhibitor</keyword>
<organism evidence="5 6">
    <name type="scientific">Ancylostoma duodenale</name>
    <dbReference type="NCBI Taxonomy" id="51022"/>
    <lineage>
        <taxon>Eukaryota</taxon>
        <taxon>Metazoa</taxon>
        <taxon>Ecdysozoa</taxon>
        <taxon>Nematoda</taxon>
        <taxon>Chromadorea</taxon>
        <taxon>Rhabditida</taxon>
        <taxon>Rhabditina</taxon>
        <taxon>Rhabditomorpha</taxon>
        <taxon>Strongyloidea</taxon>
        <taxon>Ancylostomatidae</taxon>
        <taxon>Ancylostomatinae</taxon>
        <taxon>Ancylostoma</taxon>
    </lineage>
</organism>
<feature type="compositionally biased region" description="Low complexity" evidence="3">
    <location>
        <begin position="225"/>
        <end position="238"/>
    </location>
</feature>
<dbReference type="InterPro" id="IPR002223">
    <property type="entry name" value="Kunitz_BPTI"/>
</dbReference>
<gene>
    <name evidence="5" type="ORF">ANCDUO_16827</name>
</gene>
<dbReference type="EMBL" id="KN742157">
    <property type="protein sequence ID" value="KIH53056.1"/>
    <property type="molecule type" value="Genomic_DNA"/>
</dbReference>
<dbReference type="PANTHER" id="PTHR10083">
    <property type="entry name" value="KUNITZ-TYPE PROTEASE INHIBITOR-RELATED"/>
    <property type="match status" value="1"/>
</dbReference>
<dbReference type="OrthoDB" id="4473401at2759"/>
<dbReference type="InterPro" id="IPR006150">
    <property type="entry name" value="Cys_repeat_1"/>
</dbReference>
<feature type="domain" description="BPTI/Kunitz inhibitor" evidence="4">
    <location>
        <begin position="89"/>
        <end position="139"/>
    </location>
</feature>
<feature type="compositionally biased region" description="Low complexity" evidence="3">
    <location>
        <begin position="147"/>
        <end position="158"/>
    </location>
</feature>
<dbReference type="Proteomes" id="UP000054047">
    <property type="component" value="Unassembled WGS sequence"/>
</dbReference>
<name>A0A0C2G7L4_9BILA</name>
<dbReference type="CDD" id="cd00109">
    <property type="entry name" value="Kunitz-type"/>
    <property type="match status" value="2"/>
</dbReference>
<dbReference type="Pfam" id="PF14625">
    <property type="entry name" value="Lustrin_cystein"/>
    <property type="match status" value="1"/>
</dbReference>
<evidence type="ECO:0000256" key="3">
    <source>
        <dbReference type="SAM" id="MobiDB-lite"/>
    </source>
</evidence>
<dbReference type="Pfam" id="PF00014">
    <property type="entry name" value="Kunitz_BPTI"/>
    <property type="match status" value="2"/>
</dbReference>
<dbReference type="FunFam" id="4.10.410.10:FF:000035">
    <property type="entry name" value="Protein CBR-MLT-11"/>
    <property type="match status" value="1"/>
</dbReference>
<dbReference type="GO" id="GO:0005615">
    <property type="term" value="C:extracellular space"/>
    <property type="evidence" value="ECO:0007669"/>
    <property type="project" value="TreeGrafter"/>
</dbReference>
<dbReference type="Gene3D" id="4.10.410.10">
    <property type="entry name" value="Pancreatic trypsin inhibitor Kunitz domain"/>
    <property type="match status" value="2"/>
</dbReference>
<dbReference type="PANTHER" id="PTHR10083:SF378">
    <property type="entry name" value="KUNITZ_BOVINE PANCREATIC TRYPSIN INHIBITOR DOMAIN PROTEIN"/>
    <property type="match status" value="1"/>
</dbReference>
<dbReference type="InterPro" id="IPR020901">
    <property type="entry name" value="Prtase_inh_Kunz-CS"/>
</dbReference>
<evidence type="ECO:0000256" key="1">
    <source>
        <dbReference type="ARBA" id="ARBA00022690"/>
    </source>
</evidence>
<keyword evidence="6" id="KW-1185">Reference proteome</keyword>
<feature type="compositionally biased region" description="Polar residues" evidence="3">
    <location>
        <begin position="159"/>
        <end position="170"/>
    </location>
</feature>
<dbReference type="SMART" id="SM00131">
    <property type="entry name" value="KU"/>
    <property type="match status" value="1"/>
</dbReference>
<proteinExistence type="predicted"/>
<dbReference type="InterPro" id="IPR028150">
    <property type="entry name" value="Lustrin_cystein"/>
</dbReference>
<evidence type="ECO:0000313" key="5">
    <source>
        <dbReference type="EMBL" id="KIH53056.1"/>
    </source>
</evidence>
<sequence length="329" mass="35351">RFTYSGCGGNGNNYETEDACTQRCAPPPMGLPKCEKGEPLKTKLGVTVNCAKSDCPSGYKCSIVQQTSVCCPENDKIIGLQTSNPSDVCSMPKERGPCDKYELRFYFNAEVKECKYFFWGGCEGNGNNFEKVEECESACGIAKVKESLPTSTRPSTTSNRQPHFRTTQGIRITPGGGVRNEETMVQESTTTSVTATAPTAAPLPSRHSPPVAPATSSRPFEGQPTTSDSTDSTTAASSVHVAPTRAPPIPQMALLEGSEESQAEGGNNALLNPVFNKPYTHATRAPTIRRFPLHQHPVMFVSGRNTLVATGRIGSTVTCSDPTSRYPLE</sequence>
<feature type="region of interest" description="Disordered" evidence="3">
    <location>
        <begin position="147"/>
        <end position="246"/>
    </location>
</feature>
<dbReference type="InterPro" id="IPR050098">
    <property type="entry name" value="TFPI/VKTCI-like"/>
</dbReference>
<dbReference type="SMART" id="SM00289">
    <property type="entry name" value="WR1"/>
    <property type="match status" value="1"/>
</dbReference>
<accession>A0A0C2G7L4</accession>
<dbReference type="PRINTS" id="PR00759">
    <property type="entry name" value="BASICPTASE"/>
</dbReference>
<dbReference type="PROSITE" id="PS00280">
    <property type="entry name" value="BPTI_KUNITZ_1"/>
    <property type="match status" value="1"/>
</dbReference>
<feature type="domain" description="BPTI/Kunitz inhibitor" evidence="4">
    <location>
        <begin position="1"/>
        <end position="24"/>
    </location>
</feature>
<dbReference type="GO" id="GO:0004867">
    <property type="term" value="F:serine-type endopeptidase inhibitor activity"/>
    <property type="evidence" value="ECO:0007669"/>
    <property type="project" value="UniProtKB-KW"/>
</dbReference>
<feature type="non-terminal residue" evidence="5">
    <location>
        <position position="1"/>
    </location>
</feature>
<evidence type="ECO:0000256" key="2">
    <source>
        <dbReference type="ARBA" id="ARBA00022900"/>
    </source>
</evidence>
<keyword evidence="2" id="KW-0722">Serine protease inhibitor</keyword>
<feature type="compositionally biased region" description="Low complexity" evidence="3">
    <location>
        <begin position="188"/>
        <end position="205"/>
    </location>
</feature>
<evidence type="ECO:0000259" key="4">
    <source>
        <dbReference type="PROSITE" id="PS50279"/>
    </source>
</evidence>
<evidence type="ECO:0000313" key="6">
    <source>
        <dbReference type="Proteomes" id="UP000054047"/>
    </source>
</evidence>